<feature type="repeat" description="WD" evidence="3">
    <location>
        <begin position="420"/>
        <end position="453"/>
    </location>
</feature>
<dbReference type="STRING" id="1754192.A0A1Y1XPT0"/>
<evidence type="ECO:0000313" key="7">
    <source>
        <dbReference type="Proteomes" id="UP000193944"/>
    </source>
</evidence>
<dbReference type="EMBL" id="MCFG01000005">
    <property type="protein sequence ID" value="ORX87753.1"/>
    <property type="molecule type" value="Genomic_DNA"/>
</dbReference>
<feature type="compositionally biased region" description="Low complexity" evidence="4">
    <location>
        <begin position="269"/>
        <end position="280"/>
    </location>
</feature>
<keyword evidence="1 3" id="KW-0853">WD repeat</keyword>
<dbReference type="PROSITE" id="PS50294">
    <property type="entry name" value="WD_REPEATS_REGION"/>
    <property type="match status" value="2"/>
</dbReference>
<feature type="region of interest" description="Disordered" evidence="4">
    <location>
        <begin position="269"/>
        <end position="299"/>
    </location>
</feature>
<dbReference type="AlphaFoldDB" id="A0A1Y1XPT0"/>
<reference evidence="6 7" key="2">
    <citation type="submission" date="2016-08" db="EMBL/GenBank/DDBJ databases">
        <title>Pervasive Adenine N6-methylation of Active Genes in Fungi.</title>
        <authorList>
            <consortium name="DOE Joint Genome Institute"/>
            <person name="Mondo S.J."/>
            <person name="Dannebaum R.O."/>
            <person name="Kuo R.C."/>
            <person name="Labutti K."/>
            <person name="Haridas S."/>
            <person name="Kuo A."/>
            <person name="Salamov A."/>
            <person name="Ahrendt S.R."/>
            <person name="Lipzen A."/>
            <person name="Sullivan W."/>
            <person name="Andreopoulos W.B."/>
            <person name="Clum A."/>
            <person name="Lindquist E."/>
            <person name="Daum C."/>
            <person name="Ramamoorthy G.K."/>
            <person name="Gryganskyi A."/>
            <person name="Culley D."/>
            <person name="Magnuson J.K."/>
            <person name="James T.Y."/>
            <person name="O'Malley M.A."/>
            <person name="Stajich J.E."/>
            <person name="Spatafora J.W."/>
            <person name="Visel A."/>
            <person name="Grigoriev I.V."/>
        </authorList>
    </citation>
    <scope>NUCLEOTIDE SEQUENCE [LARGE SCALE GENOMIC DNA]</scope>
    <source>
        <strain evidence="6 7">S4</strain>
    </source>
</reference>
<protein>
    <submittedName>
        <fullName evidence="6">WD40 repeat-like protein</fullName>
    </submittedName>
</protein>
<dbReference type="InterPro" id="IPR056151">
    <property type="entry name" value="Beta-prop_DCAF12"/>
</dbReference>
<dbReference type="SUPFAM" id="SSF50978">
    <property type="entry name" value="WD40 repeat-like"/>
    <property type="match status" value="1"/>
</dbReference>
<dbReference type="InterPro" id="IPR050505">
    <property type="entry name" value="WDR55/POC1"/>
</dbReference>
<accession>A0A1Y1XPT0</accession>
<dbReference type="PANTHER" id="PTHR44019">
    <property type="entry name" value="WD REPEAT-CONTAINING PROTEIN 55"/>
    <property type="match status" value="1"/>
</dbReference>
<dbReference type="OrthoDB" id="10251741at2759"/>
<dbReference type="Proteomes" id="UP000193944">
    <property type="component" value="Unassembled WGS sequence"/>
</dbReference>
<dbReference type="Pfam" id="PF23760">
    <property type="entry name" value="Beta-prop_DCAF12"/>
    <property type="match status" value="2"/>
</dbReference>
<dbReference type="InterPro" id="IPR036322">
    <property type="entry name" value="WD40_repeat_dom_sf"/>
</dbReference>
<keyword evidence="2" id="KW-0677">Repeat</keyword>
<dbReference type="InterPro" id="IPR015943">
    <property type="entry name" value="WD40/YVTN_repeat-like_dom_sf"/>
</dbReference>
<reference evidence="6 7" key="1">
    <citation type="submission" date="2016-08" db="EMBL/GenBank/DDBJ databases">
        <title>A Parts List for Fungal Cellulosomes Revealed by Comparative Genomics.</title>
        <authorList>
            <consortium name="DOE Joint Genome Institute"/>
            <person name="Haitjema C.H."/>
            <person name="Gilmore S.P."/>
            <person name="Henske J.K."/>
            <person name="Solomon K.V."/>
            <person name="De Groot R."/>
            <person name="Kuo A."/>
            <person name="Mondo S.J."/>
            <person name="Salamov A.A."/>
            <person name="Labutti K."/>
            <person name="Zhao Z."/>
            <person name="Chiniquy J."/>
            <person name="Barry K."/>
            <person name="Brewer H.M."/>
            <person name="Purvine S.O."/>
            <person name="Wright A.T."/>
            <person name="Boxma B."/>
            <person name="Van Alen T."/>
            <person name="Hackstein J.H."/>
            <person name="Baker S.E."/>
            <person name="Grigoriev I.V."/>
            <person name="O'Malley M.A."/>
        </authorList>
    </citation>
    <scope>NUCLEOTIDE SEQUENCE [LARGE SCALE GENOMIC DNA]</scope>
    <source>
        <strain evidence="6 7">S4</strain>
    </source>
</reference>
<evidence type="ECO:0000256" key="2">
    <source>
        <dbReference type="ARBA" id="ARBA00022737"/>
    </source>
</evidence>
<evidence type="ECO:0000256" key="4">
    <source>
        <dbReference type="SAM" id="MobiDB-lite"/>
    </source>
</evidence>
<dbReference type="InterPro" id="IPR019775">
    <property type="entry name" value="WD40_repeat_CS"/>
</dbReference>
<feature type="repeat" description="WD" evidence="3">
    <location>
        <begin position="562"/>
        <end position="603"/>
    </location>
</feature>
<dbReference type="PROSITE" id="PS50082">
    <property type="entry name" value="WD_REPEATS_2"/>
    <property type="match status" value="2"/>
</dbReference>
<keyword evidence="7" id="KW-1185">Reference proteome</keyword>
<comment type="caution">
    <text evidence="6">The sequence shown here is derived from an EMBL/GenBank/DDBJ whole genome shotgun (WGS) entry which is preliminary data.</text>
</comment>
<dbReference type="InterPro" id="IPR011047">
    <property type="entry name" value="Quinoprotein_ADH-like_sf"/>
</dbReference>
<dbReference type="PROSITE" id="PS00678">
    <property type="entry name" value="WD_REPEATS_1"/>
    <property type="match status" value="1"/>
</dbReference>
<dbReference type="SUPFAM" id="SSF50998">
    <property type="entry name" value="Quinoprotein alcohol dehydrogenase-like"/>
    <property type="match status" value="1"/>
</dbReference>
<sequence length="774" mass="87350">MVFNIKFSQKSNNQKKWEYPGSLDKTTHNIYHYLQMRECGLLSKNSGGSCSKKEIKSTKNVKSQRGGIFGFFDKSNNSKNHYTSDKKNFYFYPHKIYNENEFKHSIYNIISNNIPSTFTEYELPLYGNDKIFASKWLSDQYIIFGTKNSKLILYHIKTGLQAEIPCQPKELIGHRDLNNIINQVINISNHCHSTSTSNNFFSTQTNFGYNTNGNYNYTNSINTNVLSPSMYSLSSNTNSFSPGPLTASSDISMSSITVASSSTISNSFQSPISPLSHSSSDTYVNSNDPSTIISNGQNNQNDSLVIENEIIFAENINNNVENHSIISNSDDPSSNQYLLSETTSSSNHLNINTSINNIPNNSNSNLASDSDSSSPVVLFPCSGIHGIAVNSSNTLLAIGSNKPFEIILYHLPDLHPIGILTGHNDLVFSVEFIDDYTVISGSRDMNISIWNVKQIVLEYERELSESSKDIYMDIDDYYDDYFNEENDLDHDMSENDSSEEGYSRAITLNKSTRSQYNDFMSKVSLPSLPKVSSFNYSPSPVHYKINSIFGTPLYITSPTTIRREHRDKVRDLKFNKYTKQFLSLSSDRCVKLWDANTLDVIKTIYLKREKETVCIGLESENDIYAVGSQSNISIIDPRATTVAHKIQSLDDGWGVRALSFKYYNLAIGGGYGHLAFYDLRNQKYHEWETSARTSSDGLNSIPLHSLNPTLALNENEFNDVSFGGLNESSYHQNSIKTQYYQTGKGWMLKDNIYTTHFHGIDVKQAIYSLEYSPN</sequence>
<name>A0A1Y1XPT0_9FUNG</name>
<gene>
    <name evidence="6" type="ORF">BCR32DRAFT_324282</name>
</gene>
<dbReference type="InterPro" id="IPR001680">
    <property type="entry name" value="WD40_rpt"/>
</dbReference>
<dbReference type="PANTHER" id="PTHR44019:SF8">
    <property type="entry name" value="POC1 CENTRIOLAR PROTEIN HOMOLOG"/>
    <property type="match status" value="1"/>
</dbReference>
<feature type="domain" description="DDB1- and CUL4-associated factor 12 beta-propeller" evidence="5">
    <location>
        <begin position="558"/>
        <end position="695"/>
    </location>
</feature>
<feature type="non-terminal residue" evidence="6">
    <location>
        <position position="774"/>
    </location>
</feature>
<evidence type="ECO:0000256" key="3">
    <source>
        <dbReference type="PROSITE-ProRule" id="PRU00221"/>
    </source>
</evidence>
<evidence type="ECO:0000313" key="6">
    <source>
        <dbReference type="EMBL" id="ORX87753.1"/>
    </source>
</evidence>
<dbReference type="SMART" id="SM00320">
    <property type="entry name" value="WD40"/>
    <property type="match status" value="2"/>
</dbReference>
<organism evidence="6 7">
    <name type="scientific">Anaeromyces robustus</name>
    <dbReference type="NCBI Taxonomy" id="1754192"/>
    <lineage>
        <taxon>Eukaryota</taxon>
        <taxon>Fungi</taxon>
        <taxon>Fungi incertae sedis</taxon>
        <taxon>Chytridiomycota</taxon>
        <taxon>Chytridiomycota incertae sedis</taxon>
        <taxon>Neocallimastigomycetes</taxon>
        <taxon>Neocallimastigales</taxon>
        <taxon>Neocallimastigaceae</taxon>
        <taxon>Anaeromyces</taxon>
    </lineage>
</organism>
<evidence type="ECO:0000259" key="5">
    <source>
        <dbReference type="Pfam" id="PF23760"/>
    </source>
</evidence>
<feature type="domain" description="DDB1- and CUL4-associated factor 12 beta-propeller" evidence="5">
    <location>
        <begin position="379"/>
        <end position="461"/>
    </location>
</feature>
<feature type="compositionally biased region" description="Polar residues" evidence="4">
    <location>
        <begin position="281"/>
        <end position="299"/>
    </location>
</feature>
<dbReference type="Gene3D" id="2.130.10.10">
    <property type="entry name" value="YVTN repeat-like/Quinoprotein amine dehydrogenase"/>
    <property type="match status" value="2"/>
</dbReference>
<proteinExistence type="predicted"/>
<evidence type="ECO:0000256" key="1">
    <source>
        <dbReference type="ARBA" id="ARBA00022574"/>
    </source>
</evidence>